<gene>
    <name evidence="3" type="ORF">UFOPK4355_00828</name>
</gene>
<dbReference type="PRINTS" id="PR00145">
    <property type="entry name" value="ARGSUCLYASE"/>
</dbReference>
<sequence length="475" mass="51705">MALWGGRFSESPADSVFALSRSVQFDWRLAPYDIVSSIAHLDVLESSGLLPKADCMQIRSALTNLFNEVKGGKFLPSPIDEDVHSALERGLTEKIGAVGSAIRAGRSRNDQVTTDLKLYLIDNMLDIAKSVLHLQEALLAKSMEYVDAIAPGFTHLQHAQPISFGHELAKHAVSLERDLSRISDWMVRTSTSPLGSGALSGSSLPISPEITAKRLGFNSVAQNSIDAVSDRDYVAEALFIIAMIGLHLSRIGEEWSIWSTTEFGWAQLDDAYSTGSSIMPQKKNPDVAELARGKAGRFIGNLTGLLTVLKGLPFAYNRDLQEDKEMLFDSVENLLLLLPPLSGMIATTNFNREKMRTAAPLGFTLATEIADYLVRKGVTFAEAHDAAGQCVKIAESRNCELHELTATDLKSAHLELANDVLKLLNVEVAIAARTTSNGTAPKSVVLQIAKLRSNAILTTKWVDAEIQKFIGTMTL</sequence>
<dbReference type="GO" id="GO:0005829">
    <property type="term" value="C:cytosol"/>
    <property type="evidence" value="ECO:0007669"/>
    <property type="project" value="TreeGrafter"/>
</dbReference>
<dbReference type="InterPro" id="IPR009049">
    <property type="entry name" value="Argininosuccinate_lyase"/>
</dbReference>
<dbReference type="SUPFAM" id="SSF48557">
    <property type="entry name" value="L-aspartase-like"/>
    <property type="match status" value="1"/>
</dbReference>
<dbReference type="InterPro" id="IPR022761">
    <property type="entry name" value="Fumarate_lyase_N"/>
</dbReference>
<dbReference type="InterPro" id="IPR000362">
    <property type="entry name" value="Fumarate_lyase_fam"/>
</dbReference>
<dbReference type="PROSITE" id="PS00163">
    <property type="entry name" value="FUMARATE_LYASES"/>
    <property type="match status" value="1"/>
</dbReference>
<name>A0A6J7UHV7_9ZZZZ</name>
<dbReference type="Gene3D" id="1.10.40.30">
    <property type="entry name" value="Fumarase/aspartase (C-terminal domain)"/>
    <property type="match status" value="1"/>
</dbReference>
<feature type="domain" description="Fumarate lyase N-terminal" evidence="1">
    <location>
        <begin position="18"/>
        <end position="300"/>
    </location>
</feature>
<dbReference type="EMBL" id="CAFBQT010000109">
    <property type="protein sequence ID" value="CAB5065420.1"/>
    <property type="molecule type" value="Genomic_DNA"/>
</dbReference>
<evidence type="ECO:0000313" key="3">
    <source>
        <dbReference type="EMBL" id="CAB5065420.1"/>
    </source>
</evidence>
<dbReference type="Pfam" id="PF14698">
    <property type="entry name" value="ASL_C2"/>
    <property type="match status" value="1"/>
</dbReference>
<dbReference type="AlphaFoldDB" id="A0A6J7UHV7"/>
<accession>A0A6J7UHV7</accession>
<dbReference type="GO" id="GO:0004056">
    <property type="term" value="F:argininosuccinate lyase activity"/>
    <property type="evidence" value="ECO:0007669"/>
    <property type="project" value="InterPro"/>
</dbReference>
<organism evidence="3">
    <name type="scientific">freshwater metagenome</name>
    <dbReference type="NCBI Taxonomy" id="449393"/>
    <lineage>
        <taxon>unclassified sequences</taxon>
        <taxon>metagenomes</taxon>
        <taxon>ecological metagenomes</taxon>
    </lineage>
</organism>
<dbReference type="NCBIfam" id="TIGR00838">
    <property type="entry name" value="argH"/>
    <property type="match status" value="1"/>
</dbReference>
<dbReference type="FunFam" id="1.10.40.30:FF:000001">
    <property type="entry name" value="Argininosuccinate lyase"/>
    <property type="match status" value="1"/>
</dbReference>
<dbReference type="PANTHER" id="PTHR43814:SF1">
    <property type="entry name" value="ARGININOSUCCINATE LYASE"/>
    <property type="match status" value="1"/>
</dbReference>
<dbReference type="InterPro" id="IPR008948">
    <property type="entry name" value="L-Aspartase-like"/>
</dbReference>
<dbReference type="HAMAP" id="MF_00006">
    <property type="entry name" value="Arg_succ_lyase"/>
    <property type="match status" value="1"/>
</dbReference>
<feature type="domain" description="Argininosuccinate lyase C-terminal" evidence="2">
    <location>
        <begin position="363"/>
        <end position="430"/>
    </location>
</feature>
<dbReference type="CDD" id="cd01359">
    <property type="entry name" value="Argininosuccinate_lyase"/>
    <property type="match status" value="1"/>
</dbReference>
<dbReference type="Gene3D" id="1.10.275.10">
    <property type="entry name" value="Fumarase/aspartase (N-terminal domain)"/>
    <property type="match status" value="1"/>
</dbReference>
<proteinExistence type="inferred from homology"/>
<dbReference type="Pfam" id="PF00206">
    <property type="entry name" value="Lyase_1"/>
    <property type="match status" value="1"/>
</dbReference>
<dbReference type="GO" id="GO:0042450">
    <property type="term" value="P:L-arginine biosynthetic process via ornithine"/>
    <property type="evidence" value="ECO:0007669"/>
    <property type="project" value="InterPro"/>
</dbReference>
<dbReference type="InterPro" id="IPR024083">
    <property type="entry name" value="Fumarase/histidase_N"/>
</dbReference>
<evidence type="ECO:0000259" key="2">
    <source>
        <dbReference type="Pfam" id="PF14698"/>
    </source>
</evidence>
<dbReference type="InterPro" id="IPR029419">
    <property type="entry name" value="Arg_succ_lyase_C"/>
</dbReference>
<evidence type="ECO:0000259" key="1">
    <source>
        <dbReference type="Pfam" id="PF00206"/>
    </source>
</evidence>
<dbReference type="InterPro" id="IPR020557">
    <property type="entry name" value="Fumarate_lyase_CS"/>
</dbReference>
<dbReference type="PRINTS" id="PR00149">
    <property type="entry name" value="FUMRATELYASE"/>
</dbReference>
<dbReference type="FunFam" id="1.20.200.10:FF:000015">
    <property type="entry name" value="argininosuccinate lyase isoform X2"/>
    <property type="match status" value="1"/>
</dbReference>
<dbReference type="PANTHER" id="PTHR43814">
    <property type="entry name" value="ARGININOSUCCINATE LYASE"/>
    <property type="match status" value="1"/>
</dbReference>
<protein>
    <submittedName>
        <fullName evidence="3">Unannotated protein</fullName>
    </submittedName>
</protein>
<reference evidence="3" key="1">
    <citation type="submission" date="2020-05" db="EMBL/GenBank/DDBJ databases">
        <authorList>
            <person name="Chiriac C."/>
            <person name="Salcher M."/>
            <person name="Ghai R."/>
            <person name="Kavagutti S V."/>
        </authorList>
    </citation>
    <scope>NUCLEOTIDE SEQUENCE</scope>
</reference>
<dbReference type="Gene3D" id="1.20.200.10">
    <property type="entry name" value="Fumarase/aspartase (Central domain)"/>
    <property type="match status" value="1"/>
</dbReference>